<evidence type="ECO:0000256" key="1">
    <source>
        <dbReference type="ARBA" id="ARBA00007504"/>
    </source>
</evidence>
<evidence type="ECO:0000259" key="16">
    <source>
        <dbReference type="PROSITE" id="PS51192"/>
    </source>
</evidence>
<dbReference type="SUPFAM" id="SSF50249">
    <property type="entry name" value="Nucleic acid-binding proteins"/>
    <property type="match status" value="1"/>
</dbReference>
<keyword evidence="6 15" id="KW-0347">Helicase</keyword>
<dbReference type="CDD" id="cd17992">
    <property type="entry name" value="DEXHc_RecG"/>
    <property type="match status" value="1"/>
</dbReference>
<evidence type="ECO:0000256" key="3">
    <source>
        <dbReference type="ARBA" id="ARBA00022741"/>
    </source>
</evidence>
<keyword evidence="11" id="KW-0413">Isomerase</keyword>
<evidence type="ECO:0000256" key="10">
    <source>
        <dbReference type="ARBA" id="ARBA00023204"/>
    </source>
</evidence>
<dbReference type="GO" id="GO:0016887">
    <property type="term" value="F:ATP hydrolysis activity"/>
    <property type="evidence" value="ECO:0007669"/>
    <property type="project" value="RHEA"/>
</dbReference>
<evidence type="ECO:0000256" key="7">
    <source>
        <dbReference type="ARBA" id="ARBA00022840"/>
    </source>
</evidence>
<feature type="domain" description="Helicase C-terminal" evidence="17">
    <location>
        <begin position="464"/>
        <end position="625"/>
    </location>
</feature>
<comment type="function">
    <text evidence="15">Plays a critical role in recombination and DNA repair. Helps process Holliday junction intermediates to mature products by catalyzing branch migration. Has replication fork regression activity, unwinds stalled or blocked replication forks to make a HJ that can be resolved. Has a DNA unwinding activity characteristic of a DNA helicase with 3'-5' polarity.</text>
</comment>
<comment type="catalytic activity">
    <reaction evidence="12 15">
        <text>Couples ATP hydrolysis with the unwinding of duplex DNA by translocating in the 3'-5' direction.</text>
        <dbReference type="EC" id="5.6.2.4"/>
    </reaction>
</comment>
<dbReference type="NCBIfam" id="NF008168">
    <property type="entry name" value="PRK10917.2-2"/>
    <property type="match status" value="1"/>
</dbReference>
<dbReference type="GO" id="GO:0006310">
    <property type="term" value="P:DNA recombination"/>
    <property type="evidence" value="ECO:0007669"/>
    <property type="project" value="UniProtKB-UniRule"/>
</dbReference>
<dbReference type="GO" id="GO:0003677">
    <property type="term" value="F:DNA binding"/>
    <property type="evidence" value="ECO:0007669"/>
    <property type="project" value="UniProtKB-KW"/>
</dbReference>
<keyword evidence="7 15" id="KW-0067">ATP-binding</keyword>
<gene>
    <name evidence="18" type="primary">recG</name>
    <name evidence="18" type="ORF">POREN0001_1957</name>
</gene>
<dbReference type="SMART" id="SM00487">
    <property type="entry name" value="DEXDc"/>
    <property type="match status" value="1"/>
</dbReference>
<dbReference type="Pfam" id="PF00271">
    <property type="entry name" value="Helicase_C"/>
    <property type="match status" value="1"/>
</dbReference>
<evidence type="ECO:0000313" key="18">
    <source>
        <dbReference type="EMBL" id="EEN81983.1"/>
    </source>
</evidence>
<dbReference type="InterPro" id="IPR045562">
    <property type="entry name" value="RecG_dom3_C"/>
</dbReference>
<dbReference type="PROSITE" id="PS51194">
    <property type="entry name" value="HELICASE_CTER"/>
    <property type="match status" value="1"/>
</dbReference>
<keyword evidence="8" id="KW-0238">DNA-binding</keyword>
<dbReference type="Pfam" id="PF17191">
    <property type="entry name" value="RecG_wedge"/>
    <property type="match status" value="1"/>
</dbReference>
<evidence type="ECO:0000256" key="13">
    <source>
        <dbReference type="ARBA" id="ARBA00034808"/>
    </source>
</evidence>
<dbReference type="GeneID" id="93366268"/>
<dbReference type="Proteomes" id="UP000004295">
    <property type="component" value="Unassembled WGS sequence"/>
</dbReference>
<evidence type="ECO:0000256" key="11">
    <source>
        <dbReference type="ARBA" id="ARBA00023235"/>
    </source>
</evidence>
<dbReference type="EC" id="5.6.2.4" evidence="13 15"/>
<keyword evidence="3 15" id="KW-0547">Nucleotide-binding</keyword>
<dbReference type="PROSITE" id="PS51192">
    <property type="entry name" value="HELICASE_ATP_BIND_1"/>
    <property type="match status" value="1"/>
</dbReference>
<dbReference type="InterPro" id="IPR033454">
    <property type="entry name" value="RecG_wedge"/>
</dbReference>
<feature type="domain" description="Helicase ATP-binding" evidence="16">
    <location>
        <begin position="283"/>
        <end position="446"/>
    </location>
</feature>
<dbReference type="GO" id="GO:0006281">
    <property type="term" value="P:DNA repair"/>
    <property type="evidence" value="ECO:0007669"/>
    <property type="project" value="UniProtKB-UniRule"/>
</dbReference>
<dbReference type="STRING" id="553175.POREN0001_1957"/>
<reference evidence="18 19" key="1">
    <citation type="submission" date="2009-04" db="EMBL/GenBank/DDBJ databases">
        <authorList>
            <person name="Sebastian Y."/>
            <person name="Madupu R."/>
            <person name="Durkin A.S."/>
            <person name="Torralba M."/>
            <person name="Methe B."/>
            <person name="Sutton G.G."/>
            <person name="Strausberg R.L."/>
            <person name="Nelson K.E."/>
        </authorList>
    </citation>
    <scope>NUCLEOTIDE SEQUENCE [LARGE SCALE GENOMIC DNA]</scope>
    <source>
        <strain evidence="19">ATCC 35406 / BCRC 14492 / JCM 8526 / NCTC 13058 / HG 370</strain>
    </source>
</reference>
<dbReference type="InterPro" id="IPR011545">
    <property type="entry name" value="DEAD/DEAH_box_helicase_dom"/>
</dbReference>
<keyword evidence="5 15" id="KW-0378">Hydrolase</keyword>
<dbReference type="InterPro" id="IPR001650">
    <property type="entry name" value="Helicase_C-like"/>
</dbReference>
<name>C3JCT7_POREA</name>
<evidence type="ECO:0000256" key="15">
    <source>
        <dbReference type="RuleBase" id="RU363016"/>
    </source>
</evidence>
<dbReference type="Pfam" id="PF19833">
    <property type="entry name" value="RecG_dom3_C"/>
    <property type="match status" value="1"/>
</dbReference>
<dbReference type="SMART" id="SM00490">
    <property type="entry name" value="HELICc"/>
    <property type="match status" value="2"/>
</dbReference>
<keyword evidence="10 15" id="KW-0234">DNA repair</keyword>
<proteinExistence type="inferred from homology"/>
<dbReference type="AlphaFoldDB" id="C3JCT7"/>
<accession>C3JCT7</accession>
<evidence type="ECO:0000313" key="19">
    <source>
        <dbReference type="Proteomes" id="UP000004295"/>
    </source>
</evidence>
<evidence type="ECO:0000256" key="2">
    <source>
        <dbReference type="ARBA" id="ARBA00017846"/>
    </source>
</evidence>
<comment type="caution">
    <text evidence="18">The sequence shown here is derived from an EMBL/GenBank/DDBJ whole genome shotgun (WGS) entry which is preliminary data.</text>
</comment>
<evidence type="ECO:0000256" key="4">
    <source>
        <dbReference type="ARBA" id="ARBA00022763"/>
    </source>
</evidence>
<dbReference type="InterPro" id="IPR047112">
    <property type="entry name" value="RecG/Mfd"/>
</dbReference>
<dbReference type="CDD" id="cd04488">
    <property type="entry name" value="RecG_wedge_OBF"/>
    <property type="match status" value="1"/>
</dbReference>
<organism evidence="18 19">
    <name type="scientific">Porphyromonas endodontalis (strain ATCC 35406 / DSM 24491 / JCM 8526 / CCUG 16442 / BCRC 14492 / NCTC 13058 / HG 370)</name>
    <name type="common">Bacteroides endodontalis</name>
    <dbReference type="NCBI Taxonomy" id="553175"/>
    <lineage>
        <taxon>Bacteria</taxon>
        <taxon>Pseudomonadati</taxon>
        <taxon>Bacteroidota</taxon>
        <taxon>Bacteroidia</taxon>
        <taxon>Bacteroidales</taxon>
        <taxon>Porphyromonadaceae</taxon>
        <taxon>Porphyromonas</taxon>
    </lineage>
</organism>
<dbReference type="PANTHER" id="PTHR47964:SF1">
    <property type="entry name" value="ATP-DEPENDENT DNA HELICASE HOMOLOG RECG, CHLOROPLASTIC"/>
    <property type="match status" value="1"/>
</dbReference>
<comment type="catalytic activity">
    <reaction evidence="14 15">
        <text>ATP + H2O = ADP + phosphate + H(+)</text>
        <dbReference type="Rhea" id="RHEA:13065"/>
        <dbReference type="ChEBI" id="CHEBI:15377"/>
        <dbReference type="ChEBI" id="CHEBI:15378"/>
        <dbReference type="ChEBI" id="CHEBI:30616"/>
        <dbReference type="ChEBI" id="CHEBI:43474"/>
        <dbReference type="ChEBI" id="CHEBI:456216"/>
        <dbReference type="EC" id="5.6.2.4"/>
    </reaction>
</comment>
<keyword evidence="4 15" id="KW-0227">DNA damage</keyword>
<dbReference type="NCBIfam" id="TIGR00643">
    <property type="entry name" value="recG"/>
    <property type="match status" value="1"/>
</dbReference>
<evidence type="ECO:0000256" key="8">
    <source>
        <dbReference type="ARBA" id="ARBA00023125"/>
    </source>
</evidence>
<dbReference type="NCBIfam" id="NF008165">
    <property type="entry name" value="PRK10917.1-3"/>
    <property type="match status" value="1"/>
</dbReference>
<keyword evidence="19" id="KW-1185">Reference proteome</keyword>
<dbReference type="eggNOG" id="COG1200">
    <property type="taxonomic scope" value="Bacteria"/>
</dbReference>
<dbReference type="Gene3D" id="3.40.50.300">
    <property type="entry name" value="P-loop containing nucleotide triphosphate hydrolases"/>
    <property type="match status" value="2"/>
</dbReference>
<evidence type="ECO:0000256" key="9">
    <source>
        <dbReference type="ARBA" id="ARBA00023172"/>
    </source>
</evidence>
<dbReference type="SUPFAM" id="SSF52540">
    <property type="entry name" value="P-loop containing nucleoside triphosphate hydrolases"/>
    <property type="match status" value="2"/>
</dbReference>
<dbReference type="InterPro" id="IPR027417">
    <property type="entry name" value="P-loop_NTPase"/>
</dbReference>
<sequence length="699" mass="79590">MNKDYLQTTIEYLPGVGERKSKLLQSELGVYTFRDLLYTFPFRYVDRSRILTVRELRDGGGEVQLRGIISDYVLEGFGRKTRLKATFRDDTGSIELVWFKGSDYISEQFPTGREYIVYGRPKAFGHYYNIVHPEVTPIERASQVAGGLLSVYHTSEKMKRSGLDSKNLRNAIGRLCQIAHLYIRETLPEEVRNRWGLIPLPQALYAIHFPKDDATLEKAVQRLKFDELFFLQLSLQLTKKERKSHFKGYLFDQVGEYFNSYYSSLPYDLTQAQKRVLREIRHDTQSGLQMNRLLQGDVGCGKTLVAVFSMLLALDNGWQACMMAPTEILAQQHYETLRGQLAPLGIEVALLTGSTPQRERTTILEDLAQGSLRLLVGTHALLEERVQFAHLALAVIDEQHRFGVVQRARLWEKSLDLLPHVLIMSATPIPRTLAMTLYGDLDISVIDELPPGRKPISTRHYFDDFSEEVFRLVEQELFAGRQIYVVYPMIEGTEDSDYKNLETGYEQYRYRFGDRNVTWVHGKLKPQEKQQRMEQFVSGKIPILLSTTVIEVGVNVPNASVMVIENADRFGLAQLHQLRGRVGRGAEQSYCLLLSKRTISPVAIKRIEAMCSSNDGFFIAEEDLKLRGAGDIEGTRQSGDLSGLRLAEPSKDLNILYAAAQTVKEILERDALLEGGDMVLLAEELERIYPKSKRWGSIG</sequence>
<dbReference type="Pfam" id="PF00270">
    <property type="entry name" value="DEAD"/>
    <property type="match status" value="1"/>
</dbReference>
<protein>
    <recommendedName>
        <fullName evidence="2 15">ATP-dependent DNA helicase RecG</fullName>
        <ecNumber evidence="13 15">5.6.2.4</ecNumber>
    </recommendedName>
</protein>
<dbReference type="EMBL" id="ACNN01000035">
    <property type="protein sequence ID" value="EEN81983.1"/>
    <property type="molecule type" value="Genomic_DNA"/>
</dbReference>
<evidence type="ECO:0000259" key="17">
    <source>
        <dbReference type="PROSITE" id="PS51194"/>
    </source>
</evidence>
<evidence type="ECO:0000256" key="14">
    <source>
        <dbReference type="ARBA" id="ARBA00048988"/>
    </source>
</evidence>
<dbReference type="PANTHER" id="PTHR47964">
    <property type="entry name" value="ATP-DEPENDENT DNA HELICASE HOMOLOG RECG, CHLOROPLASTIC"/>
    <property type="match status" value="1"/>
</dbReference>
<dbReference type="RefSeq" id="WP_004335028.1">
    <property type="nucleotide sequence ID" value="NZ_ACNN01000035.1"/>
</dbReference>
<keyword evidence="9 15" id="KW-0233">DNA recombination</keyword>
<dbReference type="Gene3D" id="2.40.50.140">
    <property type="entry name" value="Nucleic acid-binding proteins"/>
    <property type="match status" value="1"/>
</dbReference>
<dbReference type="GO" id="GO:0005524">
    <property type="term" value="F:ATP binding"/>
    <property type="evidence" value="ECO:0007669"/>
    <property type="project" value="UniProtKB-KW"/>
</dbReference>
<dbReference type="GO" id="GO:0043138">
    <property type="term" value="F:3'-5' DNA helicase activity"/>
    <property type="evidence" value="ECO:0007669"/>
    <property type="project" value="UniProtKB-EC"/>
</dbReference>
<dbReference type="InterPro" id="IPR012340">
    <property type="entry name" value="NA-bd_OB-fold"/>
</dbReference>
<evidence type="ECO:0000256" key="12">
    <source>
        <dbReference type="ARBA" id="ARBA00034617"/>
    </source>
</evidence>
<dbReference type="InterPro" id="IPR004609">
    <property type="entry name" value="ATP-dep_DNA_helicase_RecG"/>
</dbReference>
<dbReference type="InterPro" id="IPR014001">
    <property type="entry name" value="Helicase_ATP-bd"/>
</dbReference>
<comment type="similarity">
    <text evidence="1 15">Belongs to the helicase family. RecG subfamily.</text>
</comment>
<evidence type="ECO:0000256" key="6">
    <source>
        <dbReference type="ARBA" id="ARBA00022806"/>
    </source>
</evidence>
<evidence type="ECO:0000256" key="5">
    <source>
        <dbReference type="ARBA" id="ARBA00022801"/>
    </source>
</evidence>